<accession>A0A1W6T8F8</accession>
<dbReference type="EMBL" id="CP017902">
    <property type="protein sequence ID" value="ARP17113.1"/>
    <property type="molecule type" value="Genomic_DNA"/>
</dbReference>
<feature type="transmembrane region" description="Helical" evidence="1">
    <location>
        <begin position="97"/>
        <end position="114"/>
    </location>
</feature>
<reference evidence="2" key="1">
    <citation type="submission" date="2016-10" db="EMBL/GenBank/DDBJ databases">
        <title>The High Quality Genome of Vibrio alginolyticus K01M1.</title>
        <authorList>
            <person name="Wendling C."/>
            <person name="Chibani C.M."/>
            <person name="Hertel R."/>
            <person name="Sproer C."/>
            <person name="Bunk B."/>
            <person name="Overmann J."/>
            <person name="Roth O."/>
            <person name="Liesegang H."/>
        </authorList>
    </citation>
    <scope>NUCLEOTIDE SEQUENCE</scope>
    <source>
        <strain evidence="2">K05K4</strain>
    </source>
</reference>
<feature type="transmembrane region" description="Helical" evidence="1">
    <location>
        <begin position="10"/>
        <end position="27"/>
    </location>
</feature>
<keyword evidence="1" id="KW-0812">Transmembrane</keyword>
<feature type="transmembrane region" description="Helical" evidence="1">
    <location>
        <begin position="291"/>
        <end position="310"/>
    </location>
</feature>
<keyword evidence="1" id="KW-1133">Transmembrane helix</keyword>
<feature type="transmembrane region" description="Helical" evidence="1">
    <location>
        <begin position="197"/>
        <end position="228"/>
    </location>
</feature>
<feature type="transmembrane region" description="Helical" evidence="1">
    <location>
        <begin position="363"/>
        <end position="380"/>
    </location>
</feature>
<feature type="transmembrane region" description="Helical" evidence="1">
    <location>
        <begin position="160"/>
        <end position="185"/>
    </location>
</feature>
<feature type="transmembrane region" description="Helical" evidence="1">
    <location>
        <begin position="57"/>
        <end position="77"/>
    </location>
</feature>
<evidence type="ECO:0000256" key="1">
    <source>
        <dbReference type="SAM" id="Phobius"/>
    </source>
</evidence>
<organism evidence="2">
    <name type="scientific">Vibrio alginolyticus</name>
    <dbReference type="NCBI Taxonomy" id="663"/>
    <lineage>
        <taxon>Bacteria</taxon>
        <taxon>Pseudomonadati</taxon>
        <taxon>Pseudomonadota</taxon>
        <taxon>Gammaproteobacteria</taxon>
        <taxon>Vibrionales</taxon>
        <taxon>Vibrionaceae</taxon>
        <taxon>Vibrio</taxon>
    </lineage>
</organism>
<feature type="transmembrane region" description="Helical" evidence="1">
    <location>
        <begin position="234"/>
        <end position="253"/>
    </location>
</feature>
<keyword evidence="1" id="KW-0472">Membrane</keyword>
<feature type="transmembrane region" description="Helical" evidence="1">
    <location>
        <begin position="121"/>
        <end position="140"/>
    </location>
</feature>
<dbReference type="AlphaFoldDB" id="A0A1W6T8F8"/>
<proteinExistence type="predicted"/>
<feature type="transmembrane region" description="Helical" evidence="1">
    <location>
        <begin position="33"/>
        <end position="50"/>
    </location>
</feature>
<sequence length="406" mass="46904">MFVHNVKDKYFTLSFLAILLFPLFPNIMGSSQVHINVLVLLVSILPLFFVKIRINKVHISLLCYFTLCQLLLIPSAINDLSNKDVGLSMITSFLRPLLIYITYLSLVVIIDNVSLEKIFSILKVFVIISITYAFIEIFLLDYVKQLIFTLYKREHRENLYNVATTFFGTSYYSGYVYFSIFTLFLTRLELDKNKSTIFVTIASLLLVFLSQSKMLILAVLLAILIYGYLSNSKAFKVIVTIMLFSILLLLLNLESFFNYVEKYDLGFFRSLKTLLMYSSESNTLNFRIEQIEYATSLVFNSNVITGVGLAQDEMLESWIALFMYRYGLIGVFSFIILCFYLSRYCLVAMNADKNNVRLLSKSIFIWVMLLPVSQLSSAMIETSKMSYLSSFFFALLTITYDRSKHE</sequence>
<gene>
    <name evidence="2" type="ORF">K05K4_02170</name>
</gene>
<name>A0A1W6T8F8_VIBAL</name>
<dbReference type="RefSeq" id="WP_086046475.1">
    <property type="nucleotide sequence ID" value="NZ_CP017889.1"/>
</dbReference>
<protein>
    <submittedName>
        <fullName evidence="2">Uncharacterized protein</fullName>
    </submittedName>
</protein>
<evidence type="ECO:0000313" key="2">
    <source>
        <dbReference type="EMBL" id="ARP17113.1"/>
    </source>
</evidence>
<feature type="transmembrane region" description="Helical" evidence="1">
    <location>
        <begin position="322"/>
        <end position="342"/>
    </location>
</feature>